<reference evidence="4" key="2">
    <citation type="submission" date="2025-08" db="UniProtKB">
        <authorList>
            <consortium name="RefSeq"/>
        </authorList>
    </citation>
    <scope>IDENTIFICATION</scope>
    <source>
        <tissue evidence="4">Etiolated seedlings</tissue>
    </source>
</reference>
<accession>A0A1S3ECY2</accession>
<dbReference type="PANTHER" id="PTHR33270:SF46">
    <property type="match status" value="1"/>
</dbReference>
<name>A0A1S3ECY2_CICAR</name>
<dbReference type="eggNOG" id="KOG4197">
    <property type="taxonomic scope" value="Eukaryota"/>
</dbReference>
<dbReference type="KEGG" id="cam:101503425"/>
<dbReference type="InterPro" id="IPR055482">
    <property type="entry name" value="DUF7054"/>
</dbReference>
<evidence type="ECO:0000313" key="3">
    <source>
        <dbReference type="Proteomes" id="UP000087171"/>
    </source>
</evidence>
<dbReference type="Proteomes" id="UP000087171">
    <property type="component" value="Chromosome Ca6"/>
</dbReference>
<dbReference type="OrthoDB" id="651546at2759"/>
<feature type="domain" description="DUF7054" evidence="2">
    <location>
        <begin position="68"/>
        <end position="151"/>
    </location>
</feature>
<organism evidence="3 4">
    <name type="scientific">Cicer arietinum</name>
    <name type="common">Chickpea</name>
    <name type="synonym">Garbanzo</name>
    <dbReference type="NCBI Taxonomy" id="3827"/>
    <lineage>
        <taxon>Eukaryota</taxon>
        <taxon>Viridiplantae</taxon>
        <taxon>Streptophyta</taxon>
        <taxon>Embryophyta</taxon>
        <taxon>Tracheophyta</taxon>
        <taxon>Spermatophyta</taxon>
        <taxon>Magnoliopsida</taxon>
        <taxon>eudicotyledons</taxon>
        <taxon>Gunneridae</taxon>
        <taxon>Pentapetalae</taxon>
        <taxon>rosids</taxon>
        <taxon>fabids</taxon>
        <taxon>Fabales</taxon>
        <taxon>Fabaceae</taxon>
        <taxon>Papilionoideae</taxon>
        <taxon>50 kb inversion clade</taxon>
        <taxon>NPAAA clade</taxon>
        <taxon>Hologalegina</taxon>
        <taxon>IRL clade</taxon>
        <taxon>Cicereae</taxon>
        <taxon>Cicer</taxon>
    </lineage>
</organism>
<dbReference type="AlphaFoldDB" id="A0A1S3ECY2"/>
<dbReference type="GeneID" id="101503425"/>
<protein>
    <submittedName>
        <fullName evidence="4">Uncharacterized protein LOC101503425 isoform X1</fullName>
    </submittedName>
</protein>
<gene>
    <name evidence="4" type="primary">LOC101503425</name>
</gene>
<proteinExistence type="predicted"/>
<dbReference type="Pfam" id="PF23156">
    <property type="entry name" value="DUF7054"/>
    <property type="match status" value="1"/>
</dbReference>
<evidence type="ECO:0000313" key="4">
    <source>
        <dbReference type="RefSeq" id="XP_012572811.1"/>
    </source>
</evidence>
<evidence type="ECO:0000259" key="2">
    <source>
        <dbReference type="Pfam" id="PF23156"/>
    </source>
</evidence>
<sequence length="192" mass="21484">MQNTNNHRNAQVDTQRRGRLTDNSSPFYGTATTMSGSQFRRPKTMPDLVPERKRAAMTTVSEVLPRQPPKLLLKVMIMGSLGAVQVLMTPESSVGDLIAAAVRQYVKEGRRPILPSSDPFRFDLHYSQFSLESLDRNEKLREIGSRNFFMCPKKESADGGDDSITTSCGSCSRQAEKASKGFGWLRCMDFLL</sequence>
<feature type="compositionally biased region" description="Polar residues" evidence="1">
    <location>
        <begin position="21"/>
        <end position="38"/>
    </location>
</feature>
<feature type="region of interest" description="Disordered" evidence="1">
    <location>
        <begin position="1"/>
        <end position="44"/>
    </location>
</feature>
<dbReference type="PANTHER" id="PTHR33270">
    <property type="entry name" value="BNAC05G50380D PROTEIN"/>
    <property type="match status" value="1"/>
</dbReference>
<dbReference type="InterPro" id="IPR040358">
    <property type="entry name" value="At4g22758-like"/>
</dbReference>
<keyword evidence="3" id="KW-1185">Reference proteome</keyword>
<dbReference type="STRING" id="3827.A0A1S3ECY2"/>
<dbReference type="RefSeq" id="XP_012572811.1">
    <property type="nucleotide sequence ID" value="XM_012717357.2"/>
</dbReference>
<reference evidence="3" key="1">
    <citation type="journal article" date="2013" name="Nat. Biotechnol.">
        <title>Draft genome sequence of chickpea (Cicer arietinum) provides a resource for trait improvement.</title>
        <authorList>
            <person name="Varshney R.K."/>
            <person name="Song C."/>
            <person name="Saxena R.K."/>
            <person name="Azam S."/>
            <person name="Yu S."/>
            <person name="Sharpe A.G."/>
            <person name="Cannon S."/>
            <person name="Baek J."/>
            <person name="Rosen B.D."/>
            <person name="Tar'an B."/>
            <person name="Millan T."/>
            <person name="Zhang X."/>
            <person name="Ramsay L.D."/>
            <person name="Iwata A."/>
            <person name="Wang Y."/>
            <person name="Nelson W."/>
            <person name="Farmer A.D."/>
            <person name="Gaur P.M."/>
            <person name="Soderlund C."/>
            <person name="Penmetsa R.V."/>
            <person name="Xu C."/>
            <person name="Bharti A.K."/>
            <person name="He W."/>
            <person name="Winter P."/>
            <person name="Zhao S."/>
            <person name="Hane J.K."/>
            <person name="Carrasquilla-Garcia N."/>
            <person name="Condie J.A."/>
            <person name="Upadhyaya H.D."/>
            <person name="Luo M.C."/>
            <person name="Thudi M."/>
            <person name="Gowda C.L."/>
            <person name="Singh N.P."/>
            <person name="Lichtenzveig J."/>
            <person name="Gali K.K."/>
            <person name="Rubio J."/>
            <person name="Nadarajan N."/>
            <person name="Dolezel J."/>
            <person name="Bansal K.C."/>
            <person name="Xu X."/>
            <person name="Edwards D."/>
            <person name="Zhang G."/>
            <person name="Kahl G."/>
            <person name="Gil J."/>
            <person name="Singh K.B."/>
            <person name="Datta S.K."/>
            <person name="Jackson S.A."/>
            <person name="Wang J."/>
            <person name="Cook D.R."/>
        </authorList>
    </citation>
    <scope>NUCLEOTIDE SEQUENCE [LARGE SCALE GENOMIC DNA]</scope>
    <source>
        <strain evidence="3">cv. CDC Frontier</strain>
    </source>
</reference>
<feature type="compositionally biased region" description="Polar residues" evidence="1">
    <location>
        <begin position="1"/>
        <end position="13"/>
    </location>
</feature>
<evidence type="ECO:0000256" key="1">
    <source>
        <dbReference type="SAM" id="MobiDB-lite"/>
    </source>
</evidence>